<dbReference type="PANTHER" id="PTHR45588:SF1">
    <property type="entry name" value="WW DOMAIN-CONTAINING PROTEIN"/>
    <property type="match status" value="1"/>
</dbReference>
<keyword evidence="1" id="KW-0732">Signal</keyword>
<dbReference type="EMBL" id="JAERTZ010000002">
    <property type="protein sequence ID" value="MBL1375828.1"/>
    <property type="molecule type" value="Genomic_DNA"/>
</dbReference>
<evidence type="ECO:0000256" key="1">
    <source>
        <dbReference type="SAM" id="SignalP"/>
    </source>
</evidence>
<dbReference type="PANTHER" id="PTHR45588">
    <property type="entry name" value="TPR DOMAIN-CONTAINING PROTEIN"/>
    <property type="match status" value="1"/>
</dbReference>
<organism evidence="2 3">
    <name type="scientific">Zobellella iuensis</name>
    <dbReference type="NCBI Taxonomy" id="2803811"/>
    <lineage>
        <taxon>Bacteria</taxon>
        <taxon>Pseudomonadati</taxon>
        <taxon>Pseudomonadota</taxon>
        <taxon>Gammaproteobacteria</taxon>
        <taxon>Aeromonadales</taxon>
        <taxon>Aeromonadaceae</taxon>
        <taxon>Zobellella</taxon>
    </lineage>
</organism>
<proteinExistence type="predicted"/>
<feature type="chain" id="PRO_5046424180" description="Tetratricopeptide repeat protein" evidence="1">
    <location>
        <begin position="24"/>
        <end position="544"/>
    </location>
</feature>
<keyword evidence="3" id="KW-1185">Reference proteome</keyword>
<sequence>MNKHSKLGLALVLVFGMVPLAFGAGTTASGEHYGEQLGKVAFAVSCQAQAAALVERGMALLHHMTYEGAEAEFARAAELDPGCAMAYWGQAMSYIHPLWSDPPSRERYQQGAALIDKARAAGAASELEQALIAAVAAYYRHQWEPDERPRLASFAEGWRQAYDAMPEEHEVMSFYALALIATADPADKSYRAQLEAGRLAEQVLADNPQHPGAHHYAIHAYDYPPLAEKALAVSRRYGEVAPEVPHALHMPSHIFTRAGLWQESIGWNRASAEAALKHPFGDAVSFHYLHALDYLVYAHLQGAEYGKAEQELARITGINGPIQAHAASAYTLAAAPARLALERQQWEQAARLEPRTPADFPWERFPAMEAISHFARALGAAHMGEPQLARDAIARLGELREAAATTSPYWARQVDIQQKAAEAWLMFLQENKEEGLQRMRAAAELEAGTEKHPVTPGEVLPARELFGDMLLELEMYSEARAEYEAALARSANRFNSLYGAGRAAELAGDREGAAGYYRRLVELAAQADTEPARLNAARQFLGRP</sequence>
<dbReference type="Proteomes" id="UP000638570">
    <property type="component" value="Unassembled WGS sequence"/>
</dbReference>
<name>A0ABS1QNU9_9GAMM</name>
<dbReference type="InterPro" id="IPR011990">
    <property type="entry name" value="TPR-like_helical_dom_sf"/>
</dbReference>
<gene>
    <name evidence="2" type="ORF">JKV55_00590</name>
</gene>
<accession>A0ABS1QNU9</accession>
<evidence type="ECO:0000313" key="2">
    <source>
        <dbReference type="EMBL" id="MBL1375828.1"/>
    </source>
</evidence>
<evidence type="ECO:0008006" key="4">
    <source>
        <dbReference type="Google" id="ProtNLM"/>
    </source>
</evidence>
<evidence type="ECO:0000313" key="3">
    <source>
        <dbReference type="Proteomes" id="UP000638570"/>
    </source>
</evidence>
<reference evidence="3" key="1">
    <citation type="submission" date="2021-01" db="EMBL/GenBank/DDBJ databases">
        <title>Genome public.</title>
        <authorList>
            <person name="Liu C."/>
            <person name="Sun Q."/>
        </authorList>
    </citation>
    <scope>NUCLEOTIDE SEQUENCE [LARGE SCALE GENOMIC DNA]</scope>
    <source>
        <strain evidence="3">CGMCC 1.18722</strain>
    </source>
</reference>
<feature type="signal peptide" evidence="1">
    <location>
        <begin position="1"/>
        <end position="23"/>
    </location>
</feature>
<dbReference type="SUPFAM" id="SSF48452">
    <property type="entry name" value="TPR-like"/>
    <property type="match status" value="1"/>
</dbReference>
<protein>
    <recommendedName>
        <fullName evidence="4">Tetratricopeptide repeat protein</fullName>
    </recommendedName>
</protein>
<dbReference type="RefSeq" id="WP_202081805.1">
    <property type="nucleotide sequence ID" value="NZ_JAERTZ010000002.1"/>
</dbReference>
<comment type="caution">
    <text evidence="2">The sequence shown here is derived from an EMBL/GenBank/DDBJ whole genome shotgun (WGS) entry which is preliminary data.</text>
</comment>
<dbReference type="Gene3D" id="1.25.40.10">
    <property type="entry name" value="Tetratricopeptide repeat domain"/>
    <property type="match status" value="2"/>
</dbReference>